<dbReference type="PANTHER" id="PTHR12993:SF30">
    <property type="entry name" value="N-ACETYL-ALPHA-D-GLUCOSAMINYL L-MALATE DEACETYLASE 1"/>
    <property type="match status" value="1"/>
</dbReference>
<dbReference type="InterPro" id="IPR023842">
    <property type="entry name" value="Bacillithiol_biosynth_BshB1"/>
</dbReference>
<comment type="caution">
    <text evidence="2">The sequence shown here is derived from an EMBL/GenBank/DDBJ whole genome shotgun (WGS) entry which is preliminary data.</text>
</comment>
<keyword evidence="3" id="KW-1185">Reference proteome</keyword>
<dbReference type="RefSeq" id="WP_117327000.1">
    <property type="nucleotide sequence ID" value="NZ_QVTE01000033.1"/>
</dbReference>
<dbReference type="AlphaFoldDB" id="A0A372LPG5"/>
<gene>
    <name evidence="2" type="primary">bshB1</name>
    <name evidence="2" type="ORF">D0469_12110</name>
</gene>
<proteinExistence type="predicted"/>
<dbReference type="OrthoDB" id="9778719at2"/>
<comment type="cofactor">
    <cofactor evidence="1">
        <name>Zn(2+)</name>
        <dbReference type="ChEBI" id="CHEBI:29105"/>
    </cofactor>
</comment>
<evidence type="ECO:0000256" key="1">
    <source>
        <dbReference type="ARBA" id="ARBA00001947"/>
    </source>
</evidence>
<reference evidence="2 3" key="1">
    <citation type="submission" date="2018-08" db="EMBL/GenBank/DDBJ databases">
        <title>Bacillus chawlae sp. nov., Bacillus glennii sp. nov., and Bacillus saganii sp. nov. Isolated from the Vehicle Assembly Building at Kennedy Space Center where the Viking Spacecraft were Assembled.</title>
        <authorList>
            <person name="Seuylemezian A."/>
            <person name="Vaishampayan P."/>
        </authorList>
    </citation>
    <scope>NUCLEOTIDE SEQUENCE [LARGE SCALE GENOMIC DNA]</scope>
    <source>
        <strain evidence="2 3">V47-23a</strain>
    </source>
</reference>
<name>A0A372LPG5_9BACI</name>
<dbReference type="Pfam" id="PF02585">
    <property type="entry name" value="PIG-L"/>
    <property type="match status" value="1"/>
</dbReference>
<evidence type="ECO:0000313" key="2">
    <source>
        <dbReference type="EMBL" id="RFU68476.1"/>
    </source>
</evidence>
<dbReference type="Proteomes" id="UP000264541">
    <property type="component" value="Unassembled WGS sequence"/>
</dbReference>
<dbReference type="NCBIfam" id="TIGR04001">
    <property type="entry name" value="thiol_BshB1"/>
    <property type="match status" value="1"/>
</dbReference>
<accession>A0A372LPG5</accession>
<dbReference type="InterPro" id="IPR003737">
    <property type="entry name" value="GlcNAc_PI_deacetylase-related"/>
</dbReference>
<dbReference type="PANTHER" id="PTHR12993">
    <property type="entry name" value="N-ACETYLGLUCOSAMINYL-PHOSPHATIDYLINOSITOL DE-N-ACETYLASE-RELATED"/>
    <property type="match status" value="1"/>
</dbReference>
<evidence type="ECO:0000313" key="3">
    <source>
        <dbReference type="Proteomes" id="UP000264541"/>
    </source>
</evidence>
<organism evidence="2 3">
    <name type="scientific">Peribacillus saganii</name>
    <dbReference type="NCBI Taxonomy" id="2303992"/>
    <lineage>
        <taxon>Bacteria</taxon>
        <taxon>Bacillati</taxon>
        <taxon>Bacillota</taxon>
        <taxon>Bacilli</taxon>
        <taxon>Bacillales</taxon>
        <taxon>Bacillaceae</taxon>
        <taxon>Peribacillus</taxon>
    </lineage>
</organism>
<dbReference type="SUPFAM" id="SSF102588">
    <property type="entry name" value="LmbE-like"/>
    <property type="match status" value="1"/>
</dbReference>
<dbReference type="InterPro" id="IPR024078">
    <property type="entry name" value="LmbE-like_dom_sf"/>
</dbReference>
<dbReference type="EMBL" id="QVTE01000033">
    <property type="protein sequence ID" value="RFU68476.1"/>
    <property type="molecule type" value="Genomic_DNA"/>
</dbReference>
<dbReference type="Gene3D" id="3.40.50.10320">
    <property type="entry name" value="LmbE-like"/>
    <property type="match status" value="1"/>
</dbReference>
<dbReference type="GO" id="GO:0016811">
    <property type="term" value="F:hydrolase activity, acting on carbon-nitrogen (but not peptide) bonds, in linear amides"/>
    <property type="evidence" value="ECO:0007669"/>
    <property type="project" value="TreeGrafter"/>
</dbReference>
<protein>
    <submittedName>
        <fullName evidence="2">Bacillithiol biosynthesis deacetylase BshB1</fullName>
    </submittedName>
</protein>
<dbReference type="GO" id="GO:0019213">
    <property type="term" value="F:deacetylase activity"/>
    <property type="evidence" value="ECO:0007669"/>
    <property type="project" value="InterPro"/>
</dbReference>
<sequence>MNRKTDVLAFGAHADDVEIGMGGTISKFTALGKKVVICDLTKAELSSNGTVDTRIEEAKAAAGILGVAERITLSLPDRGLFMKEEYIRKITEVIRTYKPSAVFAPYPNDRHPDHGNCACLVEEASFSAGVKKYETANEQEPHRIAKFYYYMINGFHKPGFVVDISSHMEQKLASLNAYTSQFQKLEGGMDTPLTHGYIESVQARERLFGKEAGVDYAEGFFSKKPIVLDLDLLGE</sequence>
<dbReference type="GO" id="GO:0071793">
    <property type="term" value="P:bacillithiol biosynthetic process"/>
    <property type="evidence" value="ECO:0007669"/>
    <property type="project" value="InterPro"/>
</dbReference>